<dbReference type="PANTHER" id="PTHR43540">
    <property type="entry name" value="PEROXYUREIDOACRYLATE/UREIDOACRYLATE AMIDOHYDROLASE-RELATED"/>
    <property type="match status" value="1"/>
</dbReference>
<dbReference type="SUPFAM" id="SSF52499">
    <property type="entry name" value="Isochorismatase-like hydrolases"/>
    <property type="match status" value="1"/>
</dbReference>
<protein>
    <submittedName>
        <fullName evidence="3">Cysteine hydrolase</fullName>
    </submittedName>
</protein>
<evidence type="ECO:0000313" key="3">
    <source>
        <dbReference type="EMBL" id="KFL31128.1"/>
    </source>
</evidence>
<organism evidence="3 4">
    <name type="scientific">Devosia riboflavina</name>
    <dbReference type="NCBI Taxonomy" id="46914"/>
    <lineage>
        <taxon>Bacteria</taxon>
        <taxon>Pseudomonadati</taxon>
        <taxon>Pseudomonadota</taxon>
        <taxon>Alphaproteobacteria</taxon>
        <taxon>Hyphomicrobiales</taxon>
        <taxon>Devosiaceae</taxon>
        <taxon>Devosia</taxon>
    </lineage>
</organism>
<reference evidence="3 4" key="1">
    <citation type="submission" date="2014-08" db="EMBL/GenBank/DDBJ databases">
        <authorList>
            <person name="Hassan Y.I."/>
            <person name="Lepp D."/>
            <person name="Zhou T."/>
        </authorList>
    </citation>
    <scope>NUCLEOTIDE SEQUENCE [LARGE SCALE GENOMIC DNA]</scope>
    <source>
        <strain evidence="3 4">IFO13584</strain>
    </source>
</reference>
<dbReference type="PANTHER" id="PTHR43540:SF6">
    <property type="entry name" value="ISOCHORISMATASE-LIKE DOMAIN-CONTAINING PROTEIN"/>
    <property type="match status" value="1"/>
</dbReference>
<evidence type="ECO:0000259" key="2">
    <source>
        <dbReference type="Pfam" id="PF00857"/>
    </source>
</evidence>
<dbReference type="InterPro" id="IPR036380">
    <property type="entry name" value="Isochorismatase-like_sf"/>
</dbReference>
<dbReference type="EMBL" id="JQGC01000007">
    <property type="protein sequence ID" value="KFL31128.1"/>
    <property type="molecule type" value="Genomic_DNA"/>
</dbReference>
<dbReference type="CDD" id="cd00431">
    <property type="entry name" value="cysteine_hydrolases"/>
    <property type="match status" value="1"/>
</dbReference>
<dbReference type="AlphaFoldDB" id="A0A087M2M5"/>
<dbReference type="GO" id="GO:0016787">
    <property type="term" value="F:hydrolase activity"/>
    <property type="evidence" value="ECO:0007669"/>
    <property type="project" value="UniProtKB-KW"/>
</dbReference>
<gene>
    <name evidence="3" type="ORF">JP75_09460</name>
</gene>
<dbReference type="STRING" id="46914.JP75_09460"/>
<dbReference type="OrthoDB" id="9811489at2"/>
<name>A0A087M2M5_9HYPH</name>
<proteinExistence type="predicted"/>
<dbReference type="Pfam" id="PF00857">
    <property type="entry name" value="Isochorismatase"/>
    <property type="match status" value="1"/>
</dbReference>
<feature type="domain" description="Isochorismatase-like" evidence="2">
    <location>
        <begin position="9"/>
        <end position="183"/>
    </location>
</feature>
<keyword evidence="4" id="KW-1185">Reference proteome</keyword>
<evidence type="ECO:0000313" key="4">
    <source>
        <dbReference type="Proteomes" id="UP000028981"/>
    </source>
</evidence>
<comment type="caution">
    <text evidence="3">The sequence shown here is derived from an EMBL/GenBank/DDBJ whole genome shotgun (WGS) entry which is preliminary data.</text>
</comment>
<dbReference type="InterPro" id="IPR000868">
    <property type="entry name" value="Isochorismatase-like_dom"/>
</dbReference>
<sequence length="198" mass="22034">MSDRHGRLAHLCIDVQNMFAGDTAWHTPWLSKVLPAIEAIVDRAPASTIFTRFIPPARVEDETGTWCEYYDRWPSMVTSRLGPDMLQIVPTLARYVPPAKHFDKNRYSPWLFGDLDQTLREDGVGTLVVSGGETDVCVMATVLGAVDLGYRTILCTDAVFGSADQTHDAAVTVFHSRFGQQLTACTTQELLDNWEEVA</sequence>
<dbReference type="Gene3D" id="3.40.50.850">
    <property type="entry name" value="Isochorismatase-like"/>
    <property type="match status" value="1"/>
</dbReference>
<dbReference type="InterPro" id="IPR050272">
    <property type="entry name" value="Isochorismatase-like_hydrls"/>
</dbReference>
<dbReference type="Proteomes" id="UP000028981">
    <property type="component" value="Unassembled WGS sequence"/>
</dbReference>
<dbReference type="RefSeq" id="WP_035082135.1">
    <property type="nucleotide sequence ID" value="NZ_JQGC01000007.1"/>
</dbReference>
<accession>A0A087M2M5</accession>
<evidence type="ECO:0000256" key="1">
    <source>
        <dbReference type="ARBA" id="ARBA00022801"/>
    </source>
</evidence>
<keyword evidence="1 3" id="KW-0378">Hydrolase</keyword>